<dbReference type="Proteomes" id="UP001152795">
    <property type="component" value="Unassembled WGS sequence"/>
</dbReference>
<proteinExistence type="predicted"/>
<sequence length="95" mass="10460">MSYWNNFSLTSLASPDATDKWTHSNATLLNYSSSSCEDQSTPSTTDVHNKPMSQLASLTSFKDVSPLSVRLTSSWDETTQSEKETCVEKASEACQ</sequence>
<reference evidence="2" key="1">
    <citation type="submission" date="2020-04" db="EMBL/GenBank/DDBJ databases">
        <authorList>
            <person name="Alioto T."/>
            <person name="Alioto T."/>
            <person name="Gomez Garrido J."/>
        </authorList>
    </citation>
    <scope>NUCLEOTIDE SEQUENCE</scope>
    <source>
        <strain evidence="2">A484AB</strain>
    </source>
</reference>
<protein>
    <submittedName>
        <fullName evidence="2">Uncharacterized protein</fullName>
    </submittedName>
</protein>
<keyword evidence="3" id="KW-1185">Reference proteome</keyword>
<gene>
    <name evidence="2" type="ORF">PACLA_8A032594</name>
</gene>
<evidence type="ECO:0000256" key="1">
    <source>
        <dbReference type="SAM" id="MobiDB-lite"/>
    </source>
</evidence>
<dbReference type="AlphaFoldDB" id="A0A7D9M7K2"/>
<feature type="region of interest" description="Disordered" evidence="1">
    <location>
        <begin position="74"/>
        <end position="95"/>
    </location>
</feature>
<evidence type="ECO:0000313" key="2">
    <source>
        <dbReference type="EMBL" id="CAB4043979.1"/>
    </source>
</evidence>
<name>A0A7D9M7K2_PARCT</name>
<organism evidence="2 3">
    <name type="scientific">Paramuricea clavata</name>
    <name type="common">Red gorgonian</name>
    <name type="synonym">Violescent sea-whip</name>
    <dbReference type="NCBI Taxonomy" id="317549"/>
    <lineage>
        <taxon>Eukaryota</taxon>
        <taxon>Metazoa</taxon>
        <taxon>Cnidaria</taxon>
        <taxon>Anthozoa</taxon>
        <taxon>Octocorallia</taxon>
        <taxon>Malacalcyonacea</taxon>
        <taxon>Plexauridae</taxon>
        <taxon>Paramuricea</taxon>
    </lineage>
</organism>
<accession>A0A7D9M7K2</accession>
<comment type="caution">
    <text evidence="2">The sequence shown here is derived from an EMBL/GenBank/DDBJ whole genome shotgun (WGS) entry which is preliminary data.</text>
</comment>
<feature type="non-terminal residue" evidence="2">
    <location>
        <position position="95"/>
    </location>
</feature>
<evidence type="ECO:0000313" key="3">
    <source>
        <dbReference type="Proteomes" id="UP001152795"/>
    </source>
</evidence>
<feature type="compositionally biased region" description="Basic and acidic residues" evidence="1">
    <location>
        <begin position="80"/>
        <end position="95"/>
    </location>
</feature>
<dbReference type="EMBL" id="CACRXK020033683">
    <property type="protein sequence ID" value="CAB4043979.1"/>
    <property type="molecule type" value="Genomic_DNA"/>
</dbReference>